<evidence type="ECO:0008006" key="2">
    <source>
        <dbReference type="Google" id="ProtNLM"/>
    </source>
</evidence>
<dbReference type="InterPro" id="IPR014756">
    <property type="entry name" value="Ig_E-set"/>
</dbReference>
<dbReference type="AlphaFoldDB" id="A0A6C0APH2"/>
<accession>A0A6C0APH2</accession>
<sequence>MFIIALFISFLSSTHTATTNGQPSVMTVQNCNQASVFQNISYEFIPYNTTYESKQLLSTTYHVPYVIKGGSVTLDCHFNGVSVVSQTTPLCEYLSCPVVPGPHSTRRDAETPPVIGTLACTMKLNDNYNNNLLCSYITLSQPISLNS</sequence>
<evidence type="ECO:0000313" key="1">
    <source>
        <dbReference type="EMBL" id="QHS81717.1"/>
    </source>
</evidence>
<reference evidence="1" key="1">
    <citation type="journal article" date="2020" name="Nature">
        <title>Giant virus diversity and host interactions through global metagenomics.</title>
        <authorList>
            <person name="Schulz F."/>
            <person name="Roux S."/>
            <person name="Paez-Espino D."/>
            <person name="Jungbluth S."/>
            <person name="Walsh D.A."/>
            <person name="Denef V.J."/>
            <person name="McMahon K.D."/>
            <person name="Konstantinidis K.T."/>
            <person name="Eloe-Fadrosh E.A."/>
            <person name="Kyrpides N.C."/>
            <person name="Woyke T."/>
        </authorList>
    </citation>
    <scope>NUCLEOTIDE SEQUENCE</scope>
    <source>
        <strain evidence="1">GVMAG-S-1101164-72</strain>
    </source>
</reference>
<dbReference type="EMBL" id="MN740759">
    <property type="protein sequence ID" value="QHS81717.1"/>
    <property type="molecule type" value="Genomic_DNA"/>
</dbReference>
<proteinExistence type="predicted"/>
<organism evidence="1">
    <name type="scientific">viral metagenome</name>
    <dbReference type="NCBI Taxonomy" id="1070528"/>
    <lineage>
        <taxon>unclassified sequences</taxon>
        <taxon>metagenomes</taxon>
        <taxon>organismal metagenomes</taxon>
    </lineage>
</organism>
<name>A0A6C0APH2_9ZZZZ</name>
<dbReference type="SUPFAM" id="SSF81296">
    <property type="entry name" value="E set domains"/>
    <property type="match status" value="1"/>
</dbReference>
<protein>
    <recommendedName>
        <fullName evidence="2">MD-2-related lipid-recognition domain-containing protein</fullName>
    </recommendedName>
</protein>